<dbReference type="GO" id="GO:0004672">
    <property type="term" value="F:protein kinase activity"/>
    <property type="evidence" value="ECO:0007669"/>
    <property type="project" value="InterPro"/>
</dbReference>
<dbReference type="InterPro" id="IPR000719">
    <property type="entry name" value="Prot_kinase_dom"/>
</dbReference>
<dbReference type="PANTHER" id="PTHR24055">
    <property type="entry name" value="MITOGEN-ACTIVATED PROTEIN KINASE"/>
    <property type="match status" value="1"/>
</dbReference>
<evidence type="ECO:0000256" key="1">
    <source>
        <dbReference type="ARBA" id="ARBA00022741"/>
    </source>
</evidence>
<reference evidence="4" key="1">
    <citation type="submission" date="2014-11" db="EMBL/GenBank/DDBJ databases">
        <authorList>
            <person name="Otto D Thomas"/>
            <person name="Naeem Raeece"/>
        </authorList>
    </citation>
    <scope>NUCLEOTIDE SEQUENCE</scope>
</reference>
<accession>A0A0G4FN60</accession>
<dbReference type="GO" id="GO:0005524">
    <property type="term" value="F:ATP binding"/>
    <property type="evidence" value="ECO:0007669"/>
    <property type="project" value="UniProtKB-KW"/>
</dbReference>
<dbReference type="Gene3D" id="1.10.510.10">
    <property type="entry name" value="Transferase(Phosphotransferase) domain 1"/>
    <property type="match status" value="1"/>
</dbReference>
<keyword evidence="2" id="KW-0067">ATP-binding</keyword>
<proteinExistence type="predicted"/>
<evidence type="ECO:0000256" key="2">
    <source>
        <dbReference type="ARBA" id="ARBA00022840"/>
    </source>
</evidence>
<dbReference type="EMBL" id="CDMZ01000486">
    <property type="protein sequence ID" value="CEM15378.1"/>
    <property type="molecule type" value="Genomic_DNA"/>
</dbReference>
<dbReference type="InterPro" id="IPR011009">
    <property type="entry name" value="Kinase-like_dom_sf"/>
</dbReference>
<dbReference type="PROSITE" id="PS50011">
    <property type="entry name" value="PROTEIN_KINASE_DOM"/>
    <property type="match status" value="1"/>
</dbReference>
<feature type="domain" description="Protein kinase" evidence="3">
    <location>
        <begin position="1"/>
        <end position="166"/>
    </location>
</feature>
<dbReference type="PhylomeDB" id="A0A0G4FN60"/>
<sequence length="166" mass="19268">MVDRFRLRSLKIIDYNLFRYRPKRDIHLEETGDVKERELQPSAPLGTRIYEPPEVTATAPPYISSVDTWSAAVVAAELVSRTPLFRDPRHDATRRFQLGKVVRLIGPPPESFIQRVRRKDLKLFLDQKRQTERVPTTAEVQDTKGMAKSRAYKLRFELMACRCGLL</sequence>
<dbReference type="SUPFAM" id="SSF56112">
    <property type="entry name" value="Protein kinase-like (PK-like)"/>
    <property type="match status" value="1"/>
</dbReference>
<gene>
    <name evidence="4" type="ORF">Cvel_17794</name>
</gene>
<dbReference type="VEuPathDB" id="CryptoDB:Cvel_17794"/>
<evidence type="ECO:0000313" key="4">
    <source>
        <dbReference type="EMBL" id="CEM15378.1"/>
    </source>
</evidence>
<dbReference type="InterPro" id="IPR050117">
    <property type="entry name" value="MAPK"/>
</dbReference>
<protein>
    <recommendedName>
        <fullName evidence="3">Protein kinase domain-containing protein</fullName>
    </recommendedName>
</protein>
<organism evidence="4">
    <name type="scientific">Chromera velia CCMP2878</name>
    <dbReference type="NCBI Taxonomy" id="1169474"/>
    <lineage>
        <taxon>Eukaryota</taxon>
        <taxon>Sar</taxon>
        <taxon>Alveolata</taxon>
        <taxon>Colpodellida</taxon>
        <taxon>Chromeraceae</taxon>
        <taxon>Chromera</taxon>
    </lineage>
</organism>
<evidence type="ECO:0000259" key="3">
    <source>
        <dbReference type="PROSITE" id="PS50011"/>
    </source>
</evidence>
<keyword evidence="1" id="KW-0547">Nucleotide-binding</keyword>
<dbReference type="AlphaFoldDB" id="A0A0G4FN60"/>
<name>A0A0G4FN60_9ALVE</name>